<reference evidence="2" key="2">
    <citation type="submission" date="2010-04" db="EMBL/GenBank/DDBJ databases">
        <authorList>
            <person name="Buell R."/>
            <person name="Hamilton J."/>
            <person name="Hostetler J."/>
        </authorList>
    </citation>
    <scope>NUCLEOTIDE SEQUENCE [LARGE SCALE GENOMIC DNA]</scope>
    <source>
        <strain evidence="2">DAOM:BR144</strain>
    </source>
</reference>
<reference evidence="1" key="3">
    <citation type="submission" date="2015-02" db="UniProtKB">
        <authorList>
            <consortium name="EnsemblProtists"/>
        </authorList>
    </citation>
    <scope>IDENTIFICATION</scope>
    <source>
        <strain evidence="1">DAOM BR144</strain>
    </source>
</reference>
<dbReference type="VEuPathDB" id="FungiDB:PYU1_G001156"/>
<organism evidence="1 2">
    <name type="scientific">Globisporangium ultimum (strain ATCC 200006 / CBS 805.95 / DAOM BR144)</name>
    <name type="common">Pythium ultimum</name>
    <dbReference type="NCBI Taxonomy" id="431595"/>
    <lineage>
        <taxon>Eukaryota</taxon>
        <taxon>Sar</taxon>
        <taxon>Stramenopiles</taxon>
        <taxon>Oomycota</taxon>
        <taxon>Peronosporomycetes</taxon>
        <taxon>Pythiales</taxon>
        <taxon>Pythiaceae</taxon>
        <taxon>Globisporangium</taxon>
    </lineage>
</organism>
<reference evidence="2" key="1">
    <citation type="journal article" date="2010" name="Genome Biol.">
        <title>Genome sequence of the necrotrophic plant pathogen Pythium ultimum reveals original pathogenicity mechanisms and effector repertoire.</title>
        <authorList>
            <person name="Levesque C.A."/>
            <person name="Brouwer H."/>
            <person name="Cano L."/>
            <person name="Hamilton J.P."/>
            <person name="Holt C."/>
            <person name="Huitema E."/>
            <person name="Raffaele S."/>
            <person name="Robideau G.P."/>
            <person name="Thines M."/>
            <person name="Win J."/>
            <person name="Zerillo M.M."/>
            <person name="Beakes G.W."/>
            <person name="Boore J.L."/>
            <person name="Busam D."/>
            <person name="Dumas B."/>
            <person name="Ferriera S."/>
            <person name="Fuerstenberg S.I."/>
            <person name="Gachon C.M."/>
            <person name="Gaulin E."/>
            <person name="Govers F."/>
            <person name="Grenville-Briggs L."/>
            <person name="Horner N."/>
            <person name="Hostetler J."/>
            <person name="Jiang R.H."/>
            <person name="Johnson J."/>
            <person name="Krajaejun T."/>
            <person name="Lin H."/>
            <person name="Meijer H.J."/>
            <person name="Moore B."/>
            <person name="Morris P."/>
            <person name="Phuntmart V."/>
            <person name="Puiu D."/>
            <person name="Shetty J."/>
            <person name="Stajich J.E."/>
            <person name="Tripathy S."/>
            <person name="Wawra S."/>
            <person name="van West P."/>
            <person name="Whitty B.R."/>
            <person name="Coutinho P.M."/>
            <person name="Henrissat B."/>
            <person name="Martin F."/>
            <person name="Thomas P.D."/>
            <person name="Tyler B.M."/>
            <person name="De Vries R.P."/>
            <person name="Kamoun S."/>
            <person name="Yandell M."/>
            <person name="Tisserat N."/>
            <person name="Buell C.R."/>
        </authorList>
    </citation>
    <scope>NUCLEOTIDE SEQUENCE</scope>
    <source>
        <strain evidence="2">DAOM:BR144</strain>
    </source>
</reference>
<dbReference type="EMBL" id="GL376620">
    <property type="status" value="NOT_ANNOTATED_CDS"/>
    <property type="molecule type" value="Genomic_DNA"/>
</dbReference>
<keyword evidence="2" id="KW-1185">Reference proteome</keyword>
<proteinExistence type="predicted"/>
<accession>K3W865</accession>
<evidence type="ECO:0000313" key="2">
    <source>
        <dbReference type="Proteomes" id="UP000019132"/>
    </source>
</evidence>
<dbReference type="EnsemblProtists" id="PYU1_T001156">
    <property type="protein sequence ID" value="PYU1_T001156"/>
    <property type="gene ID" value="PYU1_G001156"/>
</dbReference>
<evidence type="ECO:0000313" key="1">
    <source>
        <dbReference type="EnsemblProtists" id="PYU1_T001156"/>
    </source>
</evidence>
<dbReference type="InParanoid" id="K3W865"/>
<protein>
    <submittedName>
        <fullName evidence="1">Uncharacterized protein</fullName>
    </submittedName>
</protein>
<dbReference type="AlphaFoldDB" id="K3W865"/>
<dbReference type="HOGENOM" id="CLU_092238_0_0_1"/>
<dbReference type="Proteomes" id="UP000019132">
    <property type="component" value="Unassembled WGS sequence"/>
</dbReference>
<sequence length="190" mass="21201">MITTSALSEDERSCFALDLKDFQATTDIDLIMDDDPVDAADRWQDTAATLLFADASEEVGIKQQFLELDLGGSTCSKQSLAPSAWNQWFLRNERRGSEANRAFFGGIERCASAPLPSTVKFEPSHEPCTDDIPWTDLVFWLGDAATGEVQCSCTKCVYERTRRGHRRFSPYGRISSKIPVINLPRIEGVN</sequence>
<dbReference type="eggNOG" id="ENOG502T8GJ">
    <property type="taxonomic scope" value="Eukaryota"/>
</dbReference>
<name>K3W865_GLOUD</name>
<dbReference type="STRING" id="431595.K3W865"/>